<dbReference type="Proteomes" id="UP000001425">
    <property type="component" value="Chromosome"/>
</dbReference>
<keyword evidence="1" id="KW-0732">Signal</keyword>
<dbReference type="InParanoid" id="P73775"/>
<dbReference type="eggNOG" id="ENOG50338BZ">
    <property type="taxonomic scope" value="Bacteria"/>
</dbReference>
<feature type="chain" id="PRO_5004161282" evidence="1">
    <location>
        <begin position="30"/>
        <end position="160"/>
    </location>
</feature>
<proteinExistence type="predicted"/>
<reference evidence="2 3" key="1">
    <citation type="journal article" date="1995" name="DNA Res.">
        <title>Sequence analysis of the genome of the unicellular cyanobacterium Synechocystis sp. strain PCC6803. I. Sequence features in the 1 Mb region from map positions 64% to 92% of the genome.</title>
        <authorList>
            <person name="Kaneko T."/>
            <person name="Tanaka A."/>
            <person name="Sato S."/>
            <person name="Kotani H."/>
            <person name="Sazuka T."/>
            <person name="Miyajima N."/>
            <person name="Sugiura M."/>
            <person name="Tabata S."/>
        </authorList>
    </citation>
    <scope>NUCLEOTIDE SEQUENCE [LARGE SCALE GENOMIC DNA]</scope>
    <source>
        <strain evidence="3">ATCC 27184 / PCC 6803 / Kazusa</strain>
    </source>
</reference>
<keyword evidence="3" id="KW-1185">Reference proteome</keyword>
<feature type="signal peptide" evidence="1">
    <location>
        <begin position="1"/>
        <end position="29"/>
    </location>
</feature>
<evidence type="ECO:0000313" key="2">
    <source>
        <dbReference type="EMBL" id="BAA17827.1"/>
    </source>
</evidence>
<dbReference type="KEGG" id="syn:sll1160"/>
<evidence type="ECO:0000256" key="1">
    <source>
        <dbReference type="SAM" id="SignalP"/>
    </source>
</evidence>
<sequence length="160" mass="17020">MNIRPLVSSLSALAISVALLPLANFPAQAQMVMRFTTPFVTDSGFVGAAGNMHYITLAVTGFSLESATISLPIDMGRSIDVKAFDPNGKEIPTTTKVSPGGVTIDFNQPVEANTYVRLQLSGIDMSRMGGRVLYRVTTKLEGVDGDIPIGSAMVRLKEQG</sequence>
<gene>
    <name evidence="2" type="ordered locus">sll1160</name>
</gene>
<dbReference type="EnsemblBacteria" id="BAA17827">
    <property type="protein sequence ID" value="BAA17827"/>
    <property type="gene ID" value="BAA17827"/>
</dbReference>
<evidence type="ECO:0000313" key="3">
    <source>
        <dbReference type="Proteomes" id="UP000001425"/>
    </source>
</evidence>
<accession>P73775</accession>
<name>P73775_SYNY3</name>
<dbReference type="PIR" id="S74866">
    <property type="entry name" value="S74866"/>
</dbReference>
<dbReference type="AlphaFoldDB" id="P73775"/>
<dbReference type="PaxDb" id="1148-1652909"/>
<dbReference type="EMBL" id="BA000022">
    <property type="protein sequence ID" value="BAA17827.1"/>
    <property type="molecule type" value="Genomic_DNA"/>
</dbReference>
<organism evidence="2 3">
    <name type="scientific">Synechocystis sp. (strain ATCC 27184 / PCC 6803 / Kazusa)</name>
    <dbReference type="NCBI Taxonomy" id="1111708"/>
    <lineage>
        <taxon>Bacteria</taxon>
        <taxon>Bacillati</taxon>
        <taxon>Cyanobacteriota</taxon>
        <taxon>Cyanophyceae</taxon>
        <taxon>Synechococcales</taxon>
        <taxon>Merismopediaceae</taxon>
        <taxon>Synechocystis</taxon>
    </lineage>
</organism>
<reference evidence="2 3" key="2">
    <citation type="journal article" date="1996" name="DNA Res.">
        <title>Sequence analysis of the genome of the unicellular cyanobacterium Synechocystis sp. strain PCC6803. II. Sequence determination of the entire genome and assignment of potential protein-coding regions.</title>
        <authorList>
            <person name="Kaneko T."/>
            <person name="Sato S."/>
            <person name="Kotani H."/>
            <person name="Tanaka A."/>
            <person name="Asamizu E."/>
            <person name="Nakamura Y."/>
            <person name="Miyajima N."/>
            <person name="Hirosawa M."/>
            <person name="Sugiura M."/>
            <person name="Sasamoto S."/>
            <person name="Kimura T."/>
            <person name="Hosouchi T."/>
            <person name="Matsuno A."/>
            <person name="Muraki A."/>
            <person name="Nakazaki N."/>
            <person name="Naruo K."/>
            <person name="Okumura S."/>
            <person name="Shimpo S."/>
            <person name="Takeuchi C."/>
            <person name="Wada T."/>
            <person name="Watanabe A."/>
            <person name="Yamada M."/>
            <person name="Yasuda M."/>
            <person name="Tabata S."/>
        </authorList>
    </citation>
    <scope>NUCLEOTIDE SEQUENCE [LARGE SCALE GENOMIC DNA]</scope>
    <source>
        <strain evidence="3">ATCC 27184 / PCC 6803 / Kazusa</strain>
    </source>
</reference>
<protein>
    <submittedName>
        <fullName evidence="2">Sll1160 protein</fullName>
    </submittedName>
</protein>
<dbReference type="STRING" id="1148.gene:10498695"/>